<proteinExistence type="predicted"/>
<dbReference type="GO" id="GO:0003677">
    <property type="term" value="F:DNA binding"/>
    <property type="evidence" value="ECO:0007669"/>
    <property type="project" value="UniProtKB-KW"/>
</dbReference>
<dbReference type="RefSeq" id="WP_147086265.1">
    <property type="nucleotide sequence ID" value="NZ_VORM01000008.1"/>
</dbReference>
<dbReference type="OrthoDB" id="796548at2"/>
<dbReference type="InterPro" id="IPR015927">
    <property type="entry name" value="Peptidase_S24_S26A/B/C"/>
</dbReference>
<comment type="caution">
    <text evidence="5">The sequence shown here is derived from an EMBL/GenBank/DDBJ whole genome shotgun (WGS) entry which is preliminary data.</text>
</comment>
<dbReference type="Pfam" id="PF00717">
    <property type="entry name" value="Peptidase_S24"/>
    <property type="match status" value="1"/>
</dbReference>
<accession>A0A5C6ZJE6</accession>
<dbReference type="PANTHER" id="PTHR40661:SF1">
    <property type="entry name" value="HTH CRO_C1-TYPE DOMAIN-CONTAINING PROTEIN"/>
    <property type="match status" value="1"/>
</dbReference>
<dbReference type="PANTHER" id="PTHR40661">
    <property type="match status" value="1"/>
</dbReference>
<sequence length="233" mass="25854">MAYKFTNIKERALHVAKIHEQSYQDFCAAIGMSYASFKGSAKNRPLNSDAIGNILTTYPKINAEWLLTGAGPISPESTLNEPYQTYKTSKPTEKPEVAIPLYRLEPGEALADLLSNASAIKPIDSIKIPNIQACDAALYITGNAMSPLLKTGDIVAYKQITDFPDDIFWGELYVLSIALANEEYISVNQVQKSELGVKYIKLLSQNEQFEPKDIPLRKLRAMARIKAIIRVLG</sequence>
<dbReference type="Proteomes" id="UP000321578">
    <property type="component" value="Unassembled WGS sequence"/>
</dbReference>
<gene>
    <name evidence="5" type="ORF">ESY86_08980</name>
</gene>
<evidence type="ECO:0000256" key="1">
    <source>
        <dbReference type="ARBA" id="ARBA00023015"/>
    </source>
</evidence>
<dbReference type="EMBL" id="VORO01000008">
    <property type="protein sequence ID" value="TXD89182.1"/>
    <property type="molecule type" value="Genomic_DNA"/>
</dbReference>
<keyword evidence="6" id="KW-1185">Reference proteome</keyword>
<feature type="domain" description="Peptidase S24/S26A/S26B/S26C" evidence="4">
    <location>
        <begin position="130"/>
        <end position="224"/>
    </location>
</feature>
<keyword evidence="2" id="KW-0238">DNA-binding</keyword>
<evidence type="ECO:0000256" key="3">
    <source>
        <dbReference type="ARBA" id="ARBA00023163"/>
    </source>
</evidence>
<evidence type="ECO:0000313" key="6">
    <source>
        <dbReference type="Proteomes" id="UP000321578"/>
    </source>
</evidence>
<evidence type="ECO:0000259" key="4">
    <source>
        <dbReference type="Pfam" id="PF00717"/>
    </source>
</evidence>
<name>A0A5C6ZJE6_9FLAO</name>
<dbReference type="Gene3D" id="2.10.109.10">
    <property type="entry name" value="Umud Fragment, subunit A"/>
    <property type="match status" value="1"/>
</dbReference>
<evidence type="ECO:0000256" key="2">
    <source>
        <dbReference type="ARBA" id="ARBA00023125"/>
    </source>
</evidence>
<reference evidence="5 6" key="1">
    <citation type="submission" date="2019-08" db="EMBL/GenBank/DDBJ databases">
        <title>Genomes of Subsaximicrobium wynnwilliamsii strains.</title>
        <authorList>
            <person name="Bowman J.P."/>
        </authorList>
    </citation>
    <scope>NUCLEOTIDE SEQUENCE [LARGE SCALE GENOMIC DNA]</scope>
    <source>
        <strain evidence="5 6">2-80-2</strain>
    </source>
</reference>
<evidence type="ECO:0000313" key="5">
    <source>
        <dbReference type="EMBL" id="TXD89182.1"/>
    </source>
</evidence>
<protein>
    <recommendedName>
        <fullName evidence="4">Peptidase S24/S26A/S26B/S26C domain-containing protein</fullName>
    </recommendedName>
</protein>
<keyword evidence="3" id="KW-0804">Transcription</keyword>
<keyword evidence="1" id="KW-0805">Transcription regulation</keyword>
<organism evidence="5 6">
    <name type="scientific">Subsaximicrobium wynnwilliamsii</name>
    <dbReference type="NCBI Taxonomy" id="291179"/>
    <lineage>
        <taxon>Bacteria</taxon>
        <taxon>Pseudomonadati</taxon>
        <taxon>Bacteroidota</taxon>
        <taxon>Flavobacteriia</taxon>
        <taxon>Flavobacteriales</taxon>
        <taxon>Flavobacteriaceae</taxon>
        <taxon>Subsaximicrobium</taxon>
    </lineage>
</organism>
<dbReference type="AlphaFoldDB" id="A0A5C6ZJE6"/>